<evidence type="ECO:0000313" key="2">
    <source>
        <dbReference type="EMBL" id="ASS75212.1"/>
    </source>
</evidence>
<protein>
    <submittedName>
        <fullName evidence="2">DUF378 domain-containing protein</fullName>
    </submittedName>
</protein>
<dbReference type="InterPro" id="IPR007211">
    <property type="entry name" value="DUF378"/>
</dbReference>
<evidence type="ECO:0000313" key="3">
    <source>
        <dbReference type="Proteomes" id="UP000214688"/>
    </source>
</evidence>
<dbReference type="KEGG" id="tab:CIG75_09615"/>
<name>A0A223D0S0_9BACL</name>
<keyword evidence="3" id="KW-1185">Reference proteome</keyword>
<dbReference type="Proteomes" id="UP000214688">
    <property type="component" value="Chromosome"/>
</dbReference>
<dbReference type="PANTHER" id="PTHR37304">
    <property type="entry name" value="MEMBRANE PROTEIN-RELATED"/>
    <property type="match status" value="1"/>
</dbReference>
<dbReference type="Pfam" id="PF04070">
    <property type="entry name" value="DUF378"/>
    <property type="match status" value="1"/>
</dbReference>
<dbReference type="OrthoDB" id="9812136at2"/>
<accession>A0A223D0S0</accession>
<feature type="transmembrane region" description="Helical" evidence="1">
    <location>
        <begin position="12"/>
        <end position="37"/>
    </location>
</feature>
<keyword evidence="1" id="KW-0812">Transmembrane</keyword>
<gene>
    <name evidence="2" type="ORF">CIG75_09615</name>
</gene>
<dbReference type="AlphaFoldDB" id="A0A223D0S0"/>
<organism evidence="2 3">
    <name type="scientific">Tumebacillus algifaecis</name>
    <dbReference type="NCBI Taxonomy" id="1214604"/>
    <lineage>
        <taxon>Bacteria</taxon>
        <taxon>Bacillati</taxon>
        <taxon>Bacillota</taxon>
        <taxon>Bacilli</taxon>
        <taxon>Bacillales</taxon>
        <taxon>Alicyclobacillaceae</taxon>
        <taxon>Tumebacillus</taxon>
    </lineage>
</organism>
<proteinExistence type="predicted"/>
<keyword evidence="1" id="KW-1133">Transmembrane helix</keyword>
<dbReference type="EMBL" id="CP022657">
    <property type="protein sequence ID" value="ASS75212.1"/>
    <property type="molecule type" value="Genomic_DNA"/>
</dbReference>
<dbReference type="PANTHER" id="PTHR37304:SF1">
    <property type="entry name" value="MEMBRANE PROTEIN"/>
    <property type="match status" value="1"/>
</dbReference>
<sequence>MNRLSTLDRTALTLIIIGALNWLLVGLFQWDLVAALFGGESAWLSRLIYTLVGISGLYGLSLLFRGDRGMADNDR</sequence>
<keyword evidence="1" id="KW-0472">Membrane</keyword>
<feature type="transmembrane region" description="Helical" evidence="1">
    <location>
        <begin position="43"/>
        <end position="64"/>
    </location>
</feature>
<dbReference type="RefSeq" id="WP_094236460.1">
    <property type="nucleotide sequence ID" value="NZ_CP022657.1"/>
</dbReference>
<reference evidence="2 3" key="1">
    <citation type="journal article" date="2015" name="Int. J. Syst. Evol. Microbiol.">
        <title>Tumebacillus algifaecis sp. nov., isolated from decomposing algal scum.</title>
        <authorList>
            <person name="Wu Y.F."/>
            <person name="Zhang B."/>
            <person name="Xing P."/>
            <person name="Wu Q.L."/>
            <person name="Liu S.J."/>
        </authorList>
    </citation>
    <scope>NUCLEOTIDE SEQUENCE [LARGE SCALE GENOMIC DNA]</scope>
    <source>
        <strain evidence="2 3">THMBR28</strain>
    </source>
</reference>
<evidence type="ECO:0000256" key="1">
    <source>
        <dbReference type="SAM" id="Phobius"/>
    </source>
</evidence>